<organism evidence="1 2">
    <name type="scientific">Shigella phage pSf-2</name>
    <dbReference type="NCBI Taxonomy" id="1572702"/>
    <lineage>
        <taxon>Viruses</taxon>
        <taxon>Duplodnaviria</taxon>
        <taxon>Heunggongvirae</taxon>
        <taxon>Uroviricota</taxon>
        <taxon>Caudoviricetes</taxon>
        <taxon>Drexlerviridae</taxon>
        <taxon>Tunavirinae</taxon>
        <taxon>Tunavirus</taxon>
        <taxon>Tunavirus PSf2</taxon>
    </lineage>
</organism>
<dbReference type="InterPro" id="IPR057115">
    <property type="entry name" value="Phage_lipoprotein"/>
</dbReference>
<reference evidence="2" key="1">
    <citation type="submission" date="2014-10" db="EMBL/GenBank/DDBJ databases">
        <title>Characterization and complete genome sequence of the Shigella flexneri bacteriophage pSf-2.</title>
        <authorList>
            <person name="Jun J.W."/>
            <person name="Park S.C."/>
        </authorList>
    </citation>
    <scope>NUCLEOTIDE SEQUENCE [LARGE SCALE GENOMIC DNA]</scope>
</reference>
<proteinExistence type="predicted"/>
<dbReference type="KEGG" id="vg:22807746"/>
<dbReference type="RefSeq" id="YP_009112958.1">
    <property type="nucleotide sequence ID" value="NC_026010.1"/>
</dbReference>
<sequence>MKKLITIITAAFILTGCAQNLKNGDCVTYAYGSCMMRFVDGKKVPAGEIDMRFKGLSSDDDQGNFSGKVSIKTKEW</sequence>
<reference evidence="1 2" key="2">
    <citation type="journal article" date="2016" name="Curr. Microbiol.">
        <title>Isolation and Comparative Genomic Analysis of T1-Like Shigella Bacteriophage pSf-2.</title>
        <authorList>
            <person name="Jun J.W."/>
            <person name="Kim H.J."/>
            <person name="Yun S.K."/>
            <person name="Chai J.Y."/>
            <person name="Lee B.C."/>
            <person name="Park S.C."/>
        </authorList>
    </citation>
    <scope>NUCLEOTIDE SEQUENCE [LARGE SCALE GENOMIC DNA]</scope>
</reference>
<gene>
    <name evidence="1" type="ORF">pSf2_020</name>
</gene>
<dbReference type="EMBL" id="KP085586">
    <property type="protein sequence ID" value="AIZ95045.1"/>
    <property type="molecule type" value="Genomic_DNA"/>
</dbReference>
<accession>A0A0A7NPR9</accession>
<dbReference type="Pfam" id="PF24052">
    <property type="entry name" value="Phage_lipoprotein"/>
    <property type="match status" value="1"/>
</dbReference>
<dbReference type="OrthoDB" id="21596at10239"/>
<evidence type="ECO:0000313" key="2">
    <source>
        <dbReference type="Proteomes" id="UP000030926"/>
    </source>
</evidence>
<keyword evidence="2" id="KW-1185">Reference proteome</keyword>
<protein>
    <recommendedName>
        <fullName evidence="3">Lipoprotein</fullName>
    </recommendedName>
</protein>
<dbReference type="PROSITE" id="PS51257">
    <property type="entry name" value="PROKAR_LIPOPROTEIN"/>
    <property type="match status" value="1"/>
</dbReference>
<name>A0A0A7NPR9_9CAUD</name>
<evidence type="ECO:0000313" key="1">
    <source>
        <dbReference type="EMBL" id="AIZ95045.1"/>
    </source>
</evidence>
<evidence type="ECO:0008006" key="3">
    <source>
        <dbReference type="Google" id="ProtNLM"/>
    </source>
</evidence>
<dbReference type="GeneID" id="22807746"/>
<dbReference type="Proteomes" id="UP000030926">
    <property type="component" value="Segment"/>
</dbReference>